<organism evidence="1 2">
    <name type="scientific">Gloeothece citriformis (strain PCC 7424)</name>
    <name type="common">Cyanothece sp. (strain PCC 7424)</name>
    <dbReference type="NCBI Taxonomy" id="65393"/>
    <lineage>
        <taxon>Bacteria</taxon>
        <taxon>Bacillati</taxon>
        <taxon>Cyanobacteriota</taxon>
        <taxon>Cyanophyceae</taxon>
        <taxon>Oscillatoriophycideae</taxon>
        <taxon>Chroococcales</taxon>
        <taxon>Aphanothecaceae</taxon>
        <taxon>Gloeothece</taxon>
        <taxon>Gloeothece citriformis</taxon>
    </lineage>
</organism>
<dbReference type="HOGENOM" id="CLU_1967841_0_0_3"/>
<reference evidence="2" key="1">
    <citation type="journal article" date="2011" name="MBio">
        <title>Novel metabolic attributes of the genus Cyanothece, comprising a group of unicellular nitrogen-fixing Cyanobacteria.</title>
        <authorList>
            <person name="Bandyopadhyay A."/>
            <person name="Elvitigala T."/>
            <person name="Welsh E."/>
            <person name="Stockel J."/>
            <person name="Liberton M."/>
            <person name="Min H."/>
            <person name="Sherman L.A."/>
            <person name="Pakrasi H.B."/>
        </authorList>
    </citation>
    <scope>NUCLEOTIDE SEQUENCE [LARGE SCALE GENOMIC DNA]</scope>
    <source>
        <strain evidence="2">PCC 7424</strain>
    </source>
</reference>
<name>B7KCF6_GLOC7</name>
<gene>
    <name evidence="1" type="ordered locus">PCC7424_1829</name>
</gene>
<sequence>MISRRNFRKINRSWVTILGLGWLSFVIFGLIIQTFLAAPNVVLLVERSYCPPQQWQKMVEVYANSYQQHQQQHLKIEKVILFSDLGEEIFKTLPTPDELLAVKTYGRSSSQRQKQLKNNYPKSQILKCP</sequence>
<dbReference type="AlphaFoldDB" id="B7KCF6"/>
<dbReference type="OrthoDB" id="531315at2"/>
<dbReference type="Proteomes" id="UP000002384">
    <property type="component" value="Chromosome"/>
</dbReference>
<dbReference type="RefSeq" id="WP_012599204.1">
    <property type="nucleotide sequence ID" value="NC_011729.1"/>
</dbReference>
<proteinExistence type="predicted"/>
<keyword evidence="2" id="KW-1185">Reference proteome</keyword>
<accession>B7KCF6</accession>
<dbReference type="KEGG" id="cyc:PCC7424_1829"/>
<evidence type="ECO:0000313" key="1">
    <source>
        <dbReference type="EMBL" id="ACK70261.1"/>
    </source>
</evidence>
<dbReference type="STRING" id="65393.PCC7424_1829"/>
<dbReference type="EMBL" id="CP001291">
    <property type="protein sequence ID" value="ACK70261.1"/>
    <property type="molecule type" value="Genomic_DNA"/>
</dbReference>
<dbReference type="eggNOG" id="ENOG5032Z2F">
    <property type="taxonomic scope" value="Bacteria"/>
</dbReference>
<evidence type="ECO:0000313" key="2">
    <source>
        <dbReference type="Proteomes" id="UP000002384"/>
    </source>
</evidence>
<protein>
    <submittedName>
        <fullName evidence="1">Uncharacterized protein</fullName>
    </submittedName>
</protein>